<keyword evidence="3" id="KW-1185">Reference proteome</keyword>
<feature type="region of interest" description="Disordered" evidence="1">
    <location>
        <begin position="36"/>
        <end position="68"/>
    </location>
</feature>
<evidence type="ECO:0000313" key="3">
    <source>
        <dbReference type="Proteomes" id="UP000837857"/>
    </source>
</evidence>
<name>A0ABN8IU67_9NEOP</name>
<dbReference type="Proteomes" id="UP000837857">
    <property type="component" value="Chromosome 3"/>
</dbReference>
<feature type="compositionally biased region" description="Basic and acidic residues" evidence="1">
    <location>
        <begin position="57"/>
        <end position="68"/>
    </location>
</feature>
<sequence length="68" mass="7714">MWNINNYPLVFSPHARTVDDARGLVLATWPDARPSAEEIMSPHPASSNNISLVRRMGLRDKQMRRTPA</sequence>
<dbReference type="EMBL" id="OW152815">
    <property type="protein sequence ID" value="CAH2063540.1"/>
    <property type="molecule type" value="Genomic_DNA"/>
</dbReference>
<accession>A0ABN8IU67</accession>
<reference evidence="2" key="1">
    <citation type="submission" date="2022-03" db="EMBL/GenBank/DDBJ databases">
        <authorList>
            <person name="Martin H S."/>
        </authorList>
    </citation>
    <scope>NUCLEOTIDE SEQUENCE</scope>
</reference>
<organism evidence="2 3">
    <name type="scientific">Iphiclides podalirius</name>
    <name type="common">scarce swallowtail</name>
    <dbReference type="NCBI Taxonomy" id="110791"/>
    <lineage>
        <taxon>Eukaryota</taxon>
        <taxon>Metazoa</taxon>
        <taxon>Ecdysozoa</taxon>
        <taxon>Arthropoda</taxon>
        <taxon>Hexapoda</taxon>
        <taxon>Insecta</taxon>
        <taxon>Pterygota</taxon>
        <taxon>Neoptera</taxon>
        <taxon>Endopterygota</taxon>
        <taxon>Lepidoptera</taxon>
        <taxon>Glossata</taxon>
        <taxon>Ditrysia</taxon>
        <taxon>Papilionoidea</taxon>
        <taxon>Papilionidae</taxon>
        <taxon>Papilioninae</taxon>
        <taxon>Iphiclides</taxon>
    </lineage>
</organism>
<evidence type="ECO:0000256" key="1">
    <source>
        <dbReference type="SAM" id="MobiDB-lite"/>
    </source>
</evidence>
<protein>
    <submittedName>
        <fullName evidence="2">Uncharacterized protein</fullName>
    </submittedName>
</protein>
<evidence type="ECO:0000313" key="2">
    <source>
        <dbReference type="EMBL" id="CAH2063540.1"/>
    </source>
</evidence>
<gene>
    <name evidence="2" type="ORF">IPOD504_LOCUS12563</name>
</gene>
<proteinExistence type="predicted"/>
<feature type="non-terminal residue" evidence="2">
    <location>
        <position position="68"/>
    </location>
</feature>